<feature type="transmembrane region" description="Helical" evidence="1">
    <location>
        <begin position="73"/>
        <end position="90"/>
    </location>
</feature>
<accession>A0A562EM93</accession>
<feature type="transmembrane region" description="Helical" evidence="1">
    <location>
        <begin position="46"/>
        <end position="66"/>
    </location>
</feature>
<keyword evidence="1" id="KW-1133">Transmembrane helix</keyword>
<evidence type="ECO:0000256" key="1">
    <source>
        <dbReference type="SAM" id="Phobius"/>
    </source>
</evidence>
<gene>
    <name evidence="2" type="ORF">L618_001400000810</name>
</gene>
<organism evidence="2 3">
    <name type="scientific">Rhodococcus rhodochrous J45</name>
    <dbReference type="NCBI Taxonomy" id="935266"/>
    <lineage>
        <taxon>Bacteria</taxon>
        <taxon>Bacillati</taxon>
        <taxon>Actinomycetota</taxon>
        <taxon>Actinomycetes</taxon>
        <taxon>Mycobacteriales</taxon>
        <taxon>Nocardiaceae</taxon>
        <taxon>Rhodococcus</taxon>
    </lineage>
</organism>
<keyword evidence="1" id="KW-0812">Transmembrane</keyword>
<dbReference type="Proteomes" id="UP000317573">
    <property type="component" value="Unassembled WGS sequence"/>
</dbReference>
<evidence type="ECO:0000313" key="3">
    <source>
        <dbReference type="Proteomes" id="UP000317573"/>
    </source>
</evidence>
<protein>
    <recommendedName>
        <fullName evidence="4">Phosphopantetheine adenylyltransferase</fullName>
    </recommendedName>
</protein>
<dbReference type="RefSeq" id="WP_143543535.1">
    <property type="nucleotide sequence ID" value="NZ_VLJT01000011.1"/>
</dbReference>
<evidence type="ECO:0000313" key="2">
    <source>
        <dbReference type="EMBL" id="TWH23107.1"/>
    </source>
</evidence>
<proteinExistence type="predicted"/>
<evidence type="ECO:0008006" key="4">
    <source>
        <dbReference type="Google" id="ProtNLM"/>
    </source>
</evidence>
<comment type="caution">
    <text evidence="2">The sequence shown here is derived from an EMBL/GenBank/DDBJ whole genome shotgun (WGS) entry which is preliminary data.</text>
</comment>
<dbReference type="AlphaFoldDB" id="A0A562EM93"/>
<reference evidence="2 3" key="1">
    <citation type="submission" date="2019-07" db="EMBL/GenBank/DDBJ databases">
        <title>Genome sequencing of lignin-degrading bacterial isolates.</title>
        <authorList>
            <person name="Gladden J."/>
        </authorList>
    </citation>
    <scope>NUCLEOTIDE SEQUENCE [LARGE SCALE GENOMIC DNA]</scope>
    <source>
        <strain evidence="2 3">J45</strain>
    </source>
</reference>
<keyword evidence="1" id="KW-0472">Membrane</keyword>
<name>A0A562EM93_RHORH</name>
<dbReference type="EMBL" id="VLJT01000011">
    <property type="protein sequence ID" value="TWH23107.1"/>
    <property type="molecule type" value="Genomic_DNA"/>
</dbReference>
<sequence length="122" mass="12646">MRSSRIGSLLMAGVGVAHLVPATAVVSRRRVEGLYDVDARDRNVELLLRHRATFFGLVGAALLAGAVHPPYRLPALLAGVLSLGSFVGLVEAAGPANEELTRIVRVDVGLLGALAGAAALTR</sequence>